<dbReference type="AlphaFoldDB" id="A0AAW5P6Q5"/>
<evidence type="ECO:0000313" key="3">
    <source>
        <dbReference type="Proteomes" id="UP001155110"/>
    </source>
</evidence>
<comment type="caution">
    <text evidence="2">The sequence shown here is derived from an EMBL/GenBank/DDBJ whole genome shotgun (WGS) entry which is preliminary data.</text>
</comment>
<evidence type="ECO:0000313" key="2">
    <source>
        <dbReference type="EMBL" id="MCS4157682.1"/>
    </source>
</evidence>
<dbReference type="Proteomes" id="UP001155110">
    <property type="component" value="Unassembled WGS sequence"/>
</dbReference>
<protein>
    <submittedName>
        <fullName evidence="2">Uncharacterized protein</fullName>
    </submittedName>
</protein>
<name>A0AAW5P6Q5_9BACT</name>
<organism evidence="2 3">
    <name type="scientific">Salinibacter ruber</name>
    <dbReference type="NCBI Taxonomy" id="146919"/>
    <lineage>
        <taxon>Bacteria</taxon>
        <taxon>Pseudomonadati</taxon>
        <taxon>Rhodothermota</taxon>
        <taxon>Rhodothermia</taxon>
        <taxon>Rhodothermales</taxon>
        <taxon>Salinibacteraceae</taxon>
        <taxon>Salinibacter</taxon>
    </lineage>
</organism>
<accession>A0AAW5P6Q5</accession>
<sequence length="243" mass="26022">MPEELNAHVPKTTPINWGVRDLRNYVGREERRLMDEELYPHQKYEMGVVPDHLIRAGKAAASVGAMNALGGAAGTLYNAATSGGMEAAPAGVAESVSEAASLAGKAGKDVLLGPFTLPGAARESFEMHRNAVEKDLNADTAQEVAEARAQMSRAGYNLGSKALGAVLPGKSIVKQYRNPGRQTAETAAKRLAKAKRKRDRKEKDLSLIESYLKRPINDRISASRAVDRGEGERSFQISLAPGG</sequence>
<gene>
    <name evidence="2" type="ORF">GGP99_001646</name>
</gene>
<feature type="region of interest" description="Disordered" evidence="1">
    <location>
        <begin position="223"/>
        <end position="243"/>
    </location>
</feature>
<reference evidence="2" key="1">
    <citation type="submission" date="2022-08" db="EMBL/GenBank/DDBJ databases">
        <title>Genomic Encyclopedia of Type Strains, Phase V (KMG-V): Genome sequencing to study the core and pangenomes of soil and plant-associated prokaryotes.</title>
        <authorList>
            <person name="Whitman W."/>
        </authorList>
    </citation>
    <scope>NUCLEOTIDE SEQUENCE</scope>
    <source>
        <strain evidence="2">SP3002</strain>
    </source>
</reference>
<evidence type="ECO:0000256" key="1">
    <source>
        <dbReference type="SAM" id="MobiDB-lite"/>
    </source>
</evidence>
<proteinExistence type="predicted"/>
<dbReference type="RefSeq" id="WP_259258200.1">
    <property type="nucleotide sequence ID" value="NZ_JANTZM010000007.1"/>
</dbReference>
<dbReference type="EMBL" id="JANTZM010000007">
    <property type="protein sequence ID" value="MCS4157682.1"/>
    <property type="molecule type" value="Genomic_DNA"/>
</dbReference>